<dbReference type="EMBL" id="HE651238">
    <property type="protein sequence ID" value="CCF70957.1"/>
    <property type="molecule type" value="mRNA"/>
</dbReference>
<evidence type="ECO:0000313" key="1">
    <source>
        <dbReference type="EMBL" id="CCF70957.1"/>
    </source>
</evidence>
<protein>
    <submittedName>
        <fullName evidence="1">EC75 protein</fullName>
    </submittedName>
</protein>
<name>I2G7F5_9PEZI</name>
<organism evidence="1">
    <name type="scientific">Colletotrichum higginsianum</name>
    <dbReference type="NCBI Taxonomy" id="80884"/>
    <lineage>
        <taxon>Eukaryota</taxon>
        <taxon>Fungi</taxon>
        <taxon>Dikarya</taxon>
        <taxon>Ascomycota</taxon>
        <taxon>Pezizomycotina</taxon>
        <taxon>Sordariomycetes</taxon>
        <taxon>Hypocreomycetidae</taxon>
        <taxon>Glomerellales</taxon>
        <taxon>Glomerellaceae</taxon>
        <taxon>Colletotrichum</taxon>
        <taxon>Colletotrichum destructivum species complex</taxon>
    </lineage>
</organism>
<reference evidence="1" key="1">
    <citation type="journal article" date="2012" name="PLoS Pathog.">
        <title>Sequential delivery of host-induced virulence effectors by appressoria and intracellular hyphae of the phytopathogen Colletotrichum higginsianum.</title>
        <authorList>
            <person name="Kleemann J."/>
            <person name="Rincon-Rivera L.J."/>
            <person name="Takahara H."/>
            <person name="Neumann U."/>
            <person name="van Themaat E.V.L."/>
            <person name="van der Does H.C."/>
            <person name="Hacquard S."/>
            <person name="Stueber K."/>
            <person name="Will I."/>
            <person name="Schmalenbach W."/>
            <person name="Schmelzer E."/>
            <person name="O'Connell R."/>
        </authorList>
    </citation>
    <scope>NUCLEOTIDE SEQUENCE</scope>
    <source>
        <strain evidence="1">IMI349063A</strain>
        <tissue evidence="1">Infected leaf material</tissue>
    </source>
</reference>
<dbReference type="AlphaFoldDB" id="I2G7F5"/>
<proteinExistence type="evidence at transcript level"/>
<feature type="non-terminal residue" evidence="1">
    <location>
        <position position="52"/>
    </location>
</feature>
<reference evidence="1" key="2">
    <citation type="submission" date="2012-01" db="EMBL/GenBank/DDBJ databases">
        <authorList>
            <person name="Kleemann D."/>
        </authorList>
    </citation>
    <scope>NUCLEOTIDE SEQUENCE</scope>
    <source>
        <strain evidence="1">IMI349063A</strain>
        <tissue evidence="1">Infected leaf material</tissue>
    </source>
</reference>
<accession>I2G7F5</accession>
<sequence length="52" mass="5718">MPSFPLPFPALQPCSLLALLFFGRIGGTCAIRSTELRRREKRLERGGSLGIS</sequence>
<gene>
    <name evidence="1" type="primary">EC75</name>
</gene>